<evidence type="ECO:0000256" key="1">
    <source>
        <dbReference type="SAM" id="MobiDB-lite"/>
    </source>
</evidence>
<keyword evidence="2" id="KW-0732">Signal</keyword>
<evidence type="ECO:0000313" key="4">
    <source>
        <dbReference type="Proteomes" id="UP000186817"/>
    </source>
</evidence>
<feature type="region of interest" description="Disordered" evidence="1">
    <location>
        <begin position="498"/>
        <end position="578"/>
    </location>
</feature>
<gene>
    <name evidence="3" type="ORF">AK812_SmicGene13376</name>
</gene>
<feature type="compositionally biased region" description="Polar residues" evidence="1">
    <location>
        <begin position="611"/>
        <end position="635"/>
    </location>
</feature>
<feature type="compositionally biased region" description="Low complexity" evidence="1">
    <location>
        <begin position="116"/>
        <end position="130"/>
    </location>
</feature>
<feature type="compositionally biased region" description="Basic and acidic residues" evidence="1">
    <location>
        <begin position="673"/>
        <end position="682"/>
    </location>
</feature>
<organism evidence="3 4">
    <name type="scientific">Symbiodinium microadriaticum</name>
    <name type="common">Dinoflagellate</name>
    <name type="synonym">Zooxanthella microadriatica</name>
    <dbReference type="NCBI Taxonomy" id="2951"/>
    <lineage>
        <taxon>Eukaryota</taxon>
        <taxon>Sar</taxon>
        <taxon>Alveolata</taxon>
        <taxon>Dinophyceae</taxon>
        <taxon>Suessiales</taxon>
        <taxon>Symbiodiniaceae</taxon>
        <taxon>Symbiodinium</taxon>
    </lineage>
</organism>
<feature type="compositionally biased region" description="Basic and acidic residues" evidence="1">
    <location>
        <begin position="526"/>
        <end position="540"/>
    </location>
</feature>
<reference evidence="3 4" key="1">
    <citation type="submission" date="2016-02" db="EMBL/GenBank/DDBJ databases">
        <title>Genome analysis of coral dinoflagellate symbionts highlights evolutionary adaptations to a symbiotic lifestyle.</title>
        <authorList>
            <person name="Aranda M."/>
            <person name="Li Y."/>
            <person name="Liew Y.J."/>
            <person name="Baumgarten S."/>
            <person name="Simakov O."/>
            <person name="Wilson M."/>
            <person name="Piel J."/>
            <person name="Ashoor H."/>
            <person name="Bougouffa S."/>
            <person name="Bajic V.B."/>
            <person name="Ryu T."/>
            <person name="Ravasi T."/>
            <person name="Bayer T."/>
            <person name="Micklem G."/>
            <person name="Kim H."/>
            <person name="Bhak J."/>
            <person name="Lajeunesse T.C."/>
            <person name="Voolstra C.R."/>
        </authorList>
    </citation>
    <scope>NUCLEOTIDE SEQUENCE [LARGE SCALE GENOMIC DNA]</scope>
    <source>
        <strain evidence="3 4">CCMP2467</strain>
    </source>
</reference>
<feature type="compositionally biased region" description="Basic and acidic residues" evidence="1">
    <location>
        <begin position="134"/>
        <end position="143"/>
    </location>
</feature>
<feature type="region of interest" description="Disordered" evidence="1">
    <location>
        <begin position="444"/>
        <end position="464"/>
    </location>
</feature>
<feature type="compositionally biased region" description="Basic and acidic residues" evidence="1">
    <location>
        <begin position="731"/>
        <end position="754"/>
    </location>
</feature>
<dbReference type="InterPro" id="IPR036188">
    <property type="entry name" value="FAD/NAD-bd_sf"/>
</dbReference>
<dbReference type="OrthoDB" id="7777654at2759"/>
<sequence>MWTIFVALTAFRLLREAESARLSMPKRGATTHEKVVLRWPVSEPFVSEVLGARGAALQFETTDQRFHFLNLHKYGREGPLSLSKRKEIEMLHNIVFRRQVPQPLVEEEDESRDLLMPLPTPTLLPSKSTPVAEGKVEKDNRSADDEDSVSSAAESRARFTIEEVDVWPFLPKVLPTSTVLGALCMLWVQLPALHVYAPARVCFGTLFLGTMRRMAYCAYADPGQMQETVDVEQGMPQRAQDEHASTGNDKFTEVLKELANLLYKLGKESKDIQAQIRWNQQTTDKTQHATEHLPDCLGLLRGMLERIEDILDTIAKDITDIVDPQNPWSQCVISGEVLDLACCQLLCHIWGDSNWEEHAVLSDEEVVMEVVRGLRAMFPAKAGSDDGSQAQAPCAAIELTVKNAVLCDFTSDAVAGEGIKTTHDDIQELNEGQERLEMFLSQTRDAPRAQAGTEGTTVQIRPTNGDYGTILRKHADDLYYQSPHSAYGTIHRKHTGDLYYQDGPKAGKSKATAKGTTKIPATRSLLEQRRSSSSSEEKTPLPRGGQPSPPTPSGTRKEEPLQGQAQPVSPGPWGPQDEEFEREAWNSILDFVPNDTNQPQPPPKTPEATRGDQSSQGGKPEHQTSATKLALTTGTFRGISPLEAGAARAIPPVTTQPVEHKGDTYYREATLPRPEREAEETLAHQIPTMTIRDNHTNDAYYPKGPTATREAQQPTALLVPPGSGAPQHQGLHPDQDVFEDAHTTDEKPEAREETENNTYNQRSPERNRRDREEWRQRRRIRRRMGLEPGFFYPSGADDLPFPPLWKVTRWSLDPFALGAYTEFQDPKASEDDRDIYARPEGRLLFTGEGAVPGHVGAQCTHGAVFGGASSAIALLSEGVGAAQRQIQEEESPRLGELLGSGPMGLDVPVLVEVLATGRCKGRKRREPPA</sequence>
<dbReference type="Gene3D" id="3.90.660.10">
    <property type="match status" value="1"/>
</dbReference>
<evidence type="ECO:0000313" key="3">
    <source>
        <dbReference type="EMBL" id="OLQ03639.1"/>
    </source>
</evidence>
<feature type="chain" id="PRO_5012548178" description="Amine oxidase domain-containing protein" evidence="2">
    <location>
        <begin position="20"/>
        <end position="929"/>
    </location>
</feature>
<dbReference type="Gene3D" id="3.50.50.60">
    <property type="entry name" value="FAD/NAD(P)-binding domain"/>
    <property type="match status" value="1"/>
</dbReference>
<comment type="caution">
    <text evidence="3">The sequence shown here is derived from an EMBL/GenBank/DDBJ whole genome shotgun (WGS) entry which is preliminary data.</text>
</comment>
<feature type="region of interest" description="Disordered" evidence="1">
    <location>
        <begin position="591"/>
        <end position="775"/>
    </location>
</feature>
<dbReference type="AlphaFoldDB" id="A0A1Q9E890"/>
<feature type="signal peptide" evidence="2">
    <location>
        <begin position="1"/>
        <end position="19"/>
    </location>
</feature>
<dbReference type="EMBL" id="LSRX01000231">
    <property type="protein sequence ID" value="OLQ03639.1"/>
    <property type="molecule type" value="Genomic_DNA"/>
</dbReference>
<protein>
    <recommendedName>
        <fullName evidence="5">Amine oxidase domain-containing protein</fullName>
    </recommendedName>
</protein>
<name>A0A1Q9E890_SYMMI</name>
<feature type="region of interest" description="Disordered" evidence="1">
    <location>
        <begin position="116"/>
        <end position="152"/>
    </location>
</feature>
<feature type="compositionally biased region" description="Polar residues" evidence="1">
    <location>
        <begin position="453"/>
        <end position="462"/>
    </location>
</feature>
<keyword evidence="4" id="KW-1185">Reference proteome</keyword>
<evidence type="ECO:0000256" key="2">
    <source>
        <dbReference type="SAM" id="SignalP"/>
    </source>
</evidence>
<feature type="compositionally biased region" description="Low complexity" evidence="1">
    <location>
        <begin position="503"/>
        <end position="518"/>
    </location>
</feature>
<evidence type="ECO:0008006" key="5">
    <source>
        <dbReference type="Google" id="ProtNLM"/>
    </source>
</evidence>
<accession>A0A1Q9E890</accession>
<proteinExistence type="predicted"/>
<feature type="compositionally biased region" description="Basic and acidic residues" evidence="1">
    <location>
        <begin position="763"/>
        <end position="775"/>
    </location>
</feature>
<dbReference type="Proteomes" id="UP000186817">
    <property type="component" value="Unassembled WGS sequence"/>
</dbReference>